<evidence type="ECO:0000259" key="1">
    <source>
        <dbReference type="Pfam" id="PF05699"/>
    </source>
</evidence>
<reference evidence="2 3" key="1">
    <citation type="submission" date="2014-04" db="EMBL/GenBank/DDBJ databases">
        <authorList>
            <consortium name="DOE Joint Genome Institute"/>
            <person name="Kuo A."/>
            <person name="Kohler A."/>
            <person name="Nagy L.G."/>
            <person name="Floudas D."/>
            <person name="Copeland A."/>
            <person name="Barry K.W."/>
            <person name="Cichocki N."/>
            <person name="Veneault-Fourrey C."/>
            <person name="LaButti K."/>
            <person name="Lindquist E.A."/>
            <person name="Lipzen A."/>
            <person name="Lundell T."/>
            <person name="Morin E."/>
            <person name="Murat C."/>
            <person name="Sun H."/>
            <person name="Tunlid A."/>
            <person name="Henrissat B."/>
            <person name="Grigoriev I.V."/>
            <person name="Hibbett D.S."/>
            <person name="Martin F."/>
            <person name="Nordberg H.P."/>
            <person name="Cantor M.N."/>
            <person name="Hua S.X."/>
        </authorList>
    </citation>
    <scope>NUCLEOTIDE SEQUENCE [LARGE SCALE GENOMIC DNA]</scope>
    <source>
        <strain evidence="2 3">Foug A</strain>
    </source>
</reference>
<feature type="domain" description="HAT C-terminal dimerisation" evidence="1">
    <location>
        <begin position="5"/>
        <end position="45"/>
    </location>
</feature>
<protein>
    <recommendedName>
        <fullName evidence="1">HAT C-terminal dimerisation domain-containing protein</fullName>
    </recommendedName>
</protein>
<dbReference type="GO" id="GO:0046983">
    <property type="term" value="F:protein dimerization activity"/>
    <property type="evidence" value="ECO:0007669"/>
    <property type="project" value="InterPro"/>
</dbReference>
<dbReference type="SUPFAM" id="SSF53098">
    <property type="entry name" value="Ribonuclease H-like"/>
    <property type="match status" value="1"/>
</dbReference>
<dbReference type="InParanoid" id="A0A0C3EPV0"/>
<dbReference type="InterPro" id="IPR008906">
    <property type="entry name" value="HATC_C_dom"/>
</dbReference>
<organism evidence="2 3">
    <name type="scientific">Scleroderma citrinum Foug A</name>
    <dbReference type="NCBI Taxonomy" id="1036808"/>
    <lineage>
        <taxon>Eukaryota</taxon>
        <taxon>Fungi</taxon>
        <taxon>Dikarya</taxon>
        <taxon>Basidiomycota</taxon>
        <taxon>Agaricomycotina</taxon>
        <taxon>Agaricomycetes</taxon>
        <taxon>Agaricomycetidae</taxon>
        <taxon>Boletales</taxon>
        <taxon>Sclerodermatineae</taxon>
        <taxon>Sclerodermataceae</taxon>
        <taxon>Scleroderma</taxon>
    </lineage>
</organism>
<name>A0A0C3EPV0_9AGAM</name>
<accession>A0A0C3EPV0</accession>
<feature type="non-terminal residue" evidence="2">
    <location>
        <position position="1"/>
    </location>
</feature>
<dbReference type="OrthoDB" id="3268424at2759"/>
<keyword evidence="3" id="KW-1185">Reference proteome</keyword>
<evidence type="ECO:0000313" key="3">
    <source>
        <dbReference type="Proteomes" id="UP000053989"/>
    </source>
</evidence>
<dbReference type="Pfam" id="PF05699">
    <property type="entry name" value="Dimer_Tnp_hAT"/>
    <property type="match status" value="1"/>
</dbReference>
<dbReference type="AlphaFoldDB" id="A0A0C3EPV0"/>
<reference evidence="3" key="2">
    <citation type="submission" date="2015-01" db="EMBL/GenBank/DDBJ databases">
        <title>Evolutionary Origins and Diversification of the Mycorrhizal Mutualists.</title>
        <authorList>
            <consortium name="DOE Joint Genome Institute"/>
            <consortium name="Mycorrhizal Genomics Consortium"/>
            <person name="Kohler A."/>
            <person name="Kuo A."/>
            <person name="Nagy L.G."/>
            <person name="Floudas D."/>
            <person name="Copeland A."/>
            <person name="Barry K.W."/>
            <person name="Cichocki N."/>
            <person name="Veneault-Fourrey C."/>
            <person name="LaButti K."/>
            <person name="Lindquist E.A."/>
            <person name="Lipzen A."/>
            <person name="Lundell T."/>
            <person name="Morin E."/>
            <person name="Murat C."/>
            <person name="Riley R."/>
            <person name="Ohm R."/>
            <person name="Sun H."/>
            <person name="Tunlid A."/>
            <person name="Henrissat B."/>
            <person name="Grigoriev I.V."/>
            <person name="Hibbett D.S."/>
            <person name="Martin F."/>
        </authorList>
    </citation>
    <scope>NUCLEOTIDE SEQUENCE [LARGE SCALE GENOMIC DNA]</scope>
    <source>
        <strain evidence="3">Foug A</strain>
    </source>
</reference>
<dbReference type="InterPro" id="IPR012337">
    <property type="entry name" value="RNaseH-like_sf"/>
</dbReference>
<dbReference type="EMBL" id="KN822005">
    <property type="protein sequence ID" value="KIM69886.1"/>
    <property type="molecule type" value="Genomic_DNA"/>
</dbReference>
<evidence type="ECO:0000313" key="2">
    <source>
        <dbReference type="EMBL" id="KIM69886.1"/>
    </source>
</evidence>
<dbReference type="Proteomes" id="UP000053989">
    <property type="component" value="Unassembled WGS sequence"/>
</dbReference>
<dbReference type="HOGENOM" id="CLU_3002245_0_0_1"/>
<gene>
    <name evidence="2" type="ORF">SCLCIDRAFT_102193</name>
</gene>
<sequence>RHSRPQLAQMALDFLSTPASSVDAERACSGSRLQVNHLQHQMTSQSFKAKAFCWILVQYIITA</sequence>
<proteinExistence type="predicted"/>